<protein>
    <submittedName>
        <fullName evidence="1">Uncharacterized protein</fullName>
    </submittedName>
</protein>
<sequence>MRYASQHLSPFLIVNERGKRMSWSILRNRWADAREAAKVKAELEKKPDRANRIA</sequence>
<dbReference type="Proteomes" id="UP000294335">
    <property type="component" value="Unassembled WGS sequence"/>
</dbReference>
<gene>
    <name evidence="1" type="ORF">JV551A3_V1_1660029</name>
</gene>
<dbReference type="AlphaFoldDB" id="A0AAQ1PAU8"/>
<dbReference type="EMBL" id="OPYN01000166">
    <property type="protein sequence ID" value="SPO62255.1"/>
    <property type="molecule type" value="Genomic_DNA"/>
</dbReference>
<name>A0AAQ1PAU8_9PSED</name>
<comment type="caution">
    <text evidence="1">The sequence shown here is derived from an EMBL/GenBank/DDBJ whole genome shotgun (WGS) entry which is preliminary data.</text>
</comment>
<proteinExistence type="predicted"/>
<evidence type="ECO:0000313" key="2">
    <source>
        <dbReference type="Proteomes" id="UP000294335"/>
    </source>
</evidence>
<evidence type="ECO:0000313" key="1">
    <source>
        <dbReference type="EMBL" id="SPO62255.1"/>
    </source>
</evidence>
<reference evidence="1 2" key="1">
    <citation type="submission" date="2018-02" db="EMBL/GenBank/DDBJ databases">
        <authorList>
            <person name="Dubost A."/>
        </authorList>
    </citation>
    <scope>NUCLEOTIDE SEQUENCE [LARGE SCALE GENOMIC DNA]</scope>
    <source>
        <strain evidence="2">JV551A3</strain>
    </source>
</reference>
<accession>A0AAQ1PAU8</accession>
<organism evidence="1 2">
    <name type="scientific">Pseudomonas inefficax</name>
    <dbReference type="NCBI Taxonomy" id="2078786"/>
    <lineage>
        <taxon>Bacteria</taxon>
        <taxon>Pseudomonadati</taxon>
        <taxon>Pseudomonadota</taxon>
        <taxon>Gammaproteobacteria</taxon>
        <taxon>Pseudomonadales</taxon>
        <taxon>Pseudomonadaceae</taxon>
        <taxon>Pseudomonas</taxon>
    </lineage>
</organism>
<keyword evidence="2" id="KW-1185">Reference proteome</keyword>